<organism evidence="2 3">
    <name type="scientific">Jatrophihabitans endophyticus</name>
    <dbReference type="NCBI Taxonomy" id="1206085"/>
    <lineage>
        <taxon>Bacteria</taxon>
        <taxon>Bacillati</taxon>
        <taxon>Actinomycetota</taxon>
        <taxon>Actinomycetes</taxon>
        <taxon>Jatrophihabitantales</taxon>
        <taxon>Jatrophihabitantaceae</taxon>
        <taxon>Jatrophihabitans</taxon>
    </lineage>
</organism>
<keyword evidence="3" id="KW-1185">Reference proteome</keyword>
<dbReference type="InterPro" id="IPR042001">
    <property type="entry name" value="Sortase_F"/>
</dbReference>
<name>A0A1M5UM78_9ACTN</name>
<dbReference type="RefSeq" id="WP_073392478.1">
    <property type="nucleotide sequence ID" value="NZ_FQVU01000009.1"/>
</dbReference>
<dbReference type="CDD" id="cd05829">
    <property type="entry name" value="Sortase_F"/>
    <property type="match status" value="1"/>
</dbReference>
<accession>A0A1M5UM78</accession>
<dbReference type="AlphaFoldDB" id="A0A1M5UM78"/>
<dbReference type="OrthoDB" id="525039at2"/>
<dbReference type="Pfam" id="PF04203">
    <property type="entry name" value="Sortase"/>
    <property type="match status" value="1"/>
</dbReference>
<dbReference type="Gene3D" id="2.40.260.10">
    <property type="entry name" value="Sortase"/>
    <property type="match status" value="1"/>
</dbReference>
<dbReference type="InterPro" id="IPR023365">
    <property type="entry name" value="Sortase_dom-sf"/>
</dbReference>
<gene>
    <name evidence="2" type="ORF">SAMN05443575_4244</name>
</gene>
<dbReference type="STRING" id="1206085.SAMN05443575_4244"/>
<dbReference type="Proteomes" id="UP000186132">
    <property type="component" value="Unassembled WGS sequence"/>
</dbReference>
<reference evidence="2 3" key="1">
    <citation type="submission" date="2016-11" db="EMBL/GenBank/DDBJ databases">
        <authorList>
            <person name="Jaros S."/>
            <person name="Januszkiewicz K."/>
            <person name="Wedrychowicz H."/>
        </authorList>
    </citation>
    <scope>NUCLEOTIDE SEQUENCE [LARGE SCALE GENOMIC DNA]</scope>
    <source>
        <strain evidence="2 3">DSM 45627</strain>
    </source>
</reference>
<dbReference type="InterPro" id="IPR005754">
    <property type="entry name" value="Sortase"/>
</dbReference>
<dbReference type="GO" id="GO:0016787">
    <property type="term" value="F:hydrolase activity"/>
    <property type="evidence" value="ECO:0007669"/>
    <property type="project" value="UniProtKB-KW"/>
</dbReference>
<evidence type="ECO:0000313" key="2">
    <source>
        <dbReference type="EMBL" id="SHH64094.1"/>
    </source>
</evidence>
<proteinExistence type="predicted"/>
<dbReference type="SUPFAM" id="SSF63817">
    <property type="entry name" value="Sortase"/>
    <property type="match status" value="1"/>
</dbReference>
<evidence type="ECO:0000313" key="3">
    <source>
        <dbReference type="Proteomes" id="UP000186132"/>
    </source>
</evidence>
<sequence>MSQARAATGCVAAGLAAVVLAAGLALAGVGREVVTGRGAVAARDVGALPRPGRTAAHAPAVRRVPAPAADARLRLPRLGVDARIVGVGLRGSVMQVPGNPRVVGWWTAGAAPGAARGSAVIVGHVDYGGETGALAALPRARPDDRVVVTGRDGARRFRVVAVRTYAKTRGIPAAAFATDGPAQLVLVTCGGPFDPRSGNYEDNVVVYAVPGAA</sequence>
<protein>
    <submittedName>
        <fullName evidence="2">Sortase family protein</fullName>
    </submittedName>
</protein>
<keyword evidence="1" id="KW-0378">Hydrolase</keyword>
<dbReference type="EMBL" id="FQVU01000009">
    <property type="protein sequence ID" value="SHH64094.1"/>
    <property type="molecule type" value="Genomic_DNA"/>
</dbReference>
<evidence type="ECO:0000256" key="1">
    <source>
        <dbReference type="ARBA" id="ARBA00022801"/>
    </source>
</evidence>